<evidence type="ECO:0000313" key="2">
    <source>
        <dbReference type="Proteomes" id="UP000568839"/>
    </source>
</evidence>
<organism evidence="1 2">
    <name type="scientific">Geomicrobium halophilum</name>
    <dbReference type="NCBI Taxonomy" id="549000"/>
    <lineage>
        <taxon>Bacteria</taxon>
        <taxon>Bacillati</taxon>
        <taxon>Bacillota</taxon>
        <taxon>Bacilli</taxon>
        <taxon>Bacillales</taxon>
        <taxon>Geomicrobium</taxon>
    </lineage>
</organism>
<comment type="caution">
    <text evidence="1">The sequence shown here is derived from an EMBL/GenBank/DDBJ whole genome shotgun (WGS) entry which is preliminary data.</text>
</comment>
<protein>
    <submittedName>
        <fullName evidence="1">Uncharacterized protein</fullName>
    </submittedName>
</protein>
<sequence>MYVDQFPKAYMDWIKTLEMEGERESVLQATIEGLSTIPSHYTARAEVAEKLSEIGEELGDLKLKLKGFREGFYFNPSMKYLLDLYMTAHEEGCFDEIREEVEERMIELKNKGKNSASLLDIERKRATFNEKVFYYTHLLGGNYEKVFHMCEGKDPLG</sequence>
<dbReference type="EMBL" id="JACHHJ010000001">
    <property type="protein sequence ID" value="MBB6448721.1"/>
    <property type="molecule type" value="Genomic_DNA"/>
</dbReference>
<dbReference type="RefSeq" id="WP_184402674.1">
    <property type="nucleotide sequence ID" value="NZ_JACHHJ010000001.1"/>
</dbReference>
<evidence type="ECO:0000313" key="1">
    <source>
        <dbReference type="EMBL" id="MBB6448721.1"/>
    </source>
</evidence>
<name>A0A841PR02_9BACL</name>
<dbReference type="AlphaFoldDB" id="A0A841PR02"/>
<dbReference type="Proteomes" id="UP000568839">
    <property type="component" value="Unassembled WGS sequence"/>
</dbReference>
<gene>
    <name evidence="1" type="ORF">HNR44_000670</name>
</gene>
<reference evidence="1 2" key="1">
    <citation type="submission" date="2020-08" db="EMBL/GenBank/DDBJ databases">
        <title>Genomic Encyclopedia of Type Strains, Phase IV (KMG-IV): sequencing the most valuable type-strain genomes for metagenomic binning, comparative biology and taxonomic classification.</title>
        <authorList>
            <person name="Goeker M."/>
        </authorList>
    </citation>
    <scope>NUCLEOTIDE SEQUENCE [LARGE SCALE GENOMIC DNA]</scope>
    <source>
        <strain evidence="1 2">DSM 21769</strain>
    </source>
</reference>
<proteinExistence type="predicted"/>
<keyword evidence="2" id="KW-1185">Reference proteome</keyword>
<accession>A0A841PR02</accession>